<dbReference type="Gene3D" id="3.40.190.10">
    <property type="entry name" value="Periplasmic binding protein-like II"/>
    <property type="match status" value="2"/>
</dbReference>
<dbReference type="RefSeq" id="WP_199383160.1">
    <property type="nucleotide sequence ID" value="NZ_JAEMHM010000004.1"/>
</dbReference>
<comment type="caution">
    <text evidence="2">The sequence shown here is derived from an EMBL/GenBank/DDBJ whole genome shotgun (WGS) entry which is preliminary data.</text>
</comment>
<protein>
    <submittedName>
        <fullName evidence="2">ABC transporter substrate-binding protein</fullName>
    </submittedName>
</protein>
<evidence type="ECO:0000313" key="3">
    <source>
        <dbReference type="Proteomes" id="UP000636888"/>
    </source>
</evidence>
<feature type="domain" description="SsuA/THI5-like" evidence="1">
    <location>
        <begin position="46"/>
        <end position="271"/>
    </location>
</feature>
<dbReference type="PANTHER" id="PTHR30024">
    <property type="entry name" value="ALIPHATIC SULFONATES-BINDING PROTEIN-RELATED"/>
    <property type="match status" value="1"/>
</dbReference>
<name>A0A8J7JB69_9BACT</name>
<dbReference type="PANTHER" id="PTHR30024:SF42">
    <property type="entry name" value="ALIPHATIC SULFONATES-BINDING PROTEIN-RELATED"/>
    <property type="match status" value="1"/>
</dbReference>
<dbReference type="EMBL" id="JAEMHM010000004">
    <property type="protein sequence ID" value="MBJ6724326.1"/>
    <property type="molecule type" value="Genomic_DNA"/>
</dbReference>
<dbReference type="Pfam" id="PF09084">
    <property type="entry name" value="NMT1"/>
    <property type="match status" value="1"/>
</dbReference>
<reference evidence="2" key="1">
    <citation type="submission" date="2020-12" db="EMBL/GenBank/DDBJ databases">
        <title>Geomonas sp. Red875, isolated from river sediment.</title>
        <authorList>
            <person name="Xu Z."/>
            <person name="Zhang Z."/>
            <person name="Masuda Y."/>
            <person name="Itoh H."/>
            <person name="Senoo K."/>
        </authorList>
    </citation>
    <scope>NUCLEOTIDE SEQUENCE</scope>
    <source>
        <strain evidence="2">Red875</strain>
    </source>
</reference>
<evidence type="ECO:0000313" key="2">
    <source>
        <dbReference type="EMBL" id="MBJ6724326.1"/>
    </source>
</evidence>
<gene>
    <name evidence="2" type="ORF">JFN93_06375</name>
</gene>
<dbReference type="SUPFAM" id="SSF53850">
    <property type="entry name" value="Periplasmic binding protein-like II"/>
    <property type="match status" value="1"/>
</dbReference>
<dbReference type="AlphaFoldDB" id="A0A8J7JB69"/>
<evidence type="ECO:0000259" key="1">
    <source>
        <dbReference type="Pfam" id="PF09084"/>
    </source>
</evidence>
<dbReference type="InterPro" id="IPR015168">
    <property type="entry name" value="SsuA/THI5"/>
</dbReference>
<organism evidence="2 3">
    <name type="scientific">Geomesophilobacter sediminis</name>
    <dbReference type="NCBI Taxonomy" id="2798584"/>
    <lineage>
        <taxon>Bacteria</taxon>
        <taxon>Pseudomonadati</taxon>
        <taxon>Thermodesulfobacteriota</taxon>
        <taxon>Desulfuromonadia</taxon>
        <taxon>Geobacterales</taxon>
        <taxon>Geobacteraceae</taxon>
        <taxon>Geomesophilobacter</taxon>
    </lineage>
</organism>
<keyword evidence="3" id="KW-1185">Reference proteome</keyword>
<dbReference type="Proteomes" id="UP000636888">
    <property type="component" value="Unassembled WGS sequence"/>
</dbReference>
<proteinExistence type="predicted"/>
<accession>A0A8J7JB69</accession>
<sequence>MRGRFWIFLAVAVSAGIALWGTSARANAKKDLFEMKTWTRKDCSLTPWLVADRLGYFAEEGIKVVYTGETQPALQVPSLLRGNNDVGGGHPNTLAVANSVGAKLVAVMESIVEPAPGYDPKFRHMWWFVNPTKHPKVKKFSDLKNVPGKLKFSTISKNICTDFLTNIIADRYGIPRDKIEWVSMPDVQAVQALKQGLVDVAGVHPPFYRGMLDAKEVKIADSTETGLGASAGLTYYWFTSGYIKKHPSEVAGFVRAMKRGQRWANTHPEKAAKWVEEAIGVPVTGNHYYSENATIVEKEIEPWLRYLEETRILPKGKVTVSSLVTHQFEAYGNTERSGQHPKSDR</sequence>